<name>A0AAN6IYK4_EXODE</name>
<dbReference type="AlphaFoldDB" id="A0AAN6IYK4"/>
<organism evidence="2 3">
    <name type="scientific">Exophiala dermatitidis</name>
    <name type="common">Black yeast-like fungus</name>
    <name type="synonym">Wangiella dermatitidis</name>
    <dbReference type="NCBI Taxonomy" id="5970"/>
    <lineage>
        <taxon>Eukaryota</taxon>
        <taxon>Fungi</taxon>
        <taxon>Dikarya</taxon>
        <taxon>Ascomycota</taxon>
        <taxon>Pezizomycotina</taxon>
        <taxon>Eurotiomycetes</taxon>
        <taxon>Chaetothyriomycetidae</taxon>
        <taxon>Chaetothyriales</taxon>
        <taxon>Herpotrichiellaceae</taxon>
        <taxon>Exophiala</taxon>
    </lineage>
</organism>
<sequence length="213" mass="21951">MKPPCILIIRCLCALAVAVAIHAVGVQSTVDRVTASVSPTISDAPISSSSSDKLQVYQNSDTQKALAKLNPRQISCPNPSSNNLCASGYCFLSQDTGTATWGTCCPAGYYLWLNSGEWSTQRCCPAGTTGDECGNDGASEPPLQPVSCGSVAGTGSGGEGEGTKSGWACVYASANRSENNAASTITMTMTTLAKMVTATVVATWLFVSVLSNT</sequence>
<feature type="chain" id="PRO_5042955372" evidence="1">
    <location>
        <begin position="19"/>
        <end position="213"/>
    </location>
</feature>
<evidence type="ECO:0000256" key="1">
    <source>
        <dbReference type="SAM" id="SignalP"/>
    </source>
</evidence>
<feature type="signal peptide" evidence="1">
    <location>
        <begin position="1"/>
        <end position="18"/>
    </location>
</feature>
<comment type="caution">
    <text evidence="2">The sequence shown here is derived from an EMBL/GenBank/DDBJ whole genome shotgun (WGS) entry which is preliminary data.</text>
</comment>
<keyword evidence="1" id="KW-0732">Signal</keyword>
<proteinExistence type="predicted"/>
<protein>
    <submittedName>
        <fullName evidence="2">Uncharacterized protein</fullName>
    </submittedName>
</protein>
<accession>A0AAN6IYK4</accession>
<dbReference type="Proteomes" id="UP001161757">
    <property type="component" value="Unassembled WGS sequence"/>
</dbReference>
<evidence type="ECO:0000313" key="3">
    <source>
        <dbReference type="Proteomes" id="UP001161757"/>
    </source>
</evidence>
<dbReference type="EMBL" id="JAJGCB010000007">
    <property type="protein sequence ID" value="KAJ8991726.1"/>
    <property type="molecule type" value="Genomic_DNA"/>
</dbReference>
<evidence type="ECO:0000313" key="2">
    <source>
        <dbReference type="EMBL" id="KAJ8991726.1"/>
    </source>
</evidence>
<reference evidence="2" key="1">
    <citation type="submission" date="2023-01" db="EMBL/GenBank/DDBJ databases">
        <title>Exophiala dermititidis isolated from Cystic Fibrosis Patient.</title>
        <authorList>
            <person name="Kurbessoian T."/>
            <person name="Crocker A."/>
            <person name="Murante D."/>
            <person name="Hogan D.A."/>
            <person name="Stajich J.E."/>
        </authorList>
    </citation>
    <scope>NUCLEOTIDE SEQUENCE</scope>
    <source>
        <strain evidence="2">Ex8</strain>
    </source>
</reference>
<gene>
    <name evidence="2" type="ORF">HRR80_004347</name>
</gene>